<evidence type="ECO:0000256" key="5">
    <source>
        <dbReference type="SAM" id="MobiDB-lite"/>
    </source>
</evidence>
<feature type="region of interest" description="Disordered" evidence="5">
    <location>
        <begin position="13"/>
        <end position="33"/>
    </location>
</feature>
<evidence type="ECO:0000313" key="7">
    <source>
        <dbReference type="Proteomes" id="UP000813444"/>
    </source>
</evidence>
<dbReference type="InterPro" id="IPR008949">
    <property type="entry name" value="Isoprenoid_synthase_dom_sf"/>
</dbReference>
<dbReference type="SFLD" id="SFLDS00005">
    <property type="entry name" value="Isoprenoid_Synthase_Type_I"/>
    <property type="match status" value="1"/>
</dbReference>
<evidence type="ECO:0000256" key="2">
    <source>
        <dbReference type="ARBA" id="ARBA00006333"/>
    </source>
</evidence>
<dbReference type="AlphaFoldDB" id="A0A8K0WUZ6"/>
<dbReference type="Gene3D" id="1.10.600.10">
    <property type="entry name" value="Farnesyl Diphosphate Synthase"/>
    <property type="match status" value="1"/>
</dbReference>
<evidence type="ECO:0000256" key="1">
    <source>
        <dbReference type="ARBA" id="ARBA00001946"/>
    </source>
</evidence>
<evidence type="ECO:0000256" key="4">
    <source>
        <dbReference type="RuleBase" id="RU366034"/>
    </source>
</evidence>
<dbReference type="SUPFAM" id="SSF48576">
    <property type="entry name" value="Terpenoid synthases"/>
    <property type="match status" value="1"/>
</dbReference>
<accession>A0A8K0WUZ6</accession>
<protein>
    <recommendedName>
        <fullName evidence="4">Terpene synthase</fullName>
        <ecNumber evidence="4">4.2.3.-</ecNumber>
    </recommendedName>
</protein>
<dbReference type="PANTHER" id="PTHR35201:SF4">
    <property type="entry name" value="BETA-PINACENE SYNTHASE-RELATED"/>
    <property type="match status" value="1"/>
</dbReference>
<evidence type="ECO:0000313" key="6">
    <source>
        <dbReference type="EMBL" id="KAH7324543.1"/>
    </source>
</evidence>
<comment type="similarity">
    <text evidence="2 4">Belongs to the terpene synthase family.</text>
</comment>
<dbReference type="InterPro" id="IPR034686">
    <property type="entry name" value="Terpene_cyclase-like_2"/>
</dbReference>
<dbReference type="Proteomes" id="UP000813444">
    <property type="component" value="Unassembled WGS sequence"/>
</dbReference>
<evidence type="ECO:0000256" key="3">
    <source>
        <dbReference type="ARBA" id="ARBA00022842"/>
    </source>
</evidence>
<dbReference type="SFLD" id="SFLDG01020">
    <property type="entry name" value="Terpene_Cyclase_Like_2"/>
    <property type="match status" value="1"/>
</dbReference>
<proteinExistence type="inferred from homology"/>
<sequence length="428" mass="47665">MASILLQLPSPPAQFVPSPSNAAPIKGEAAQDPAEPWHQYEHQLLSPVENGIIAVPNQPSTTLVGDALTLAAELHGKTFHIPNLRETFADWPIGINQHLERLQCLVDKTLEDVVKNKRKLQALKRADFALLIALWYPDAAWEEIEIATYYSLWIFIWDDEVDAGDTSVSTDEKLAHAYSRQSQNFVHQVLSLNHGAGNQSIVDSALPHANIHPNMRLFAEVGAALKAGTDLVQRRRFYNELSYFMIQVGIEHSYRLNGIIPSVDKYLEIRSGSVGCAPQIAITDFMLKVRLPEAIMESAAMKTLWKETVVICLILNDVYSAQKEIAQGSLFNLIPVLFENLDGDERRPDAVIAQVMELLKTSMCNFETAAVTLTKLAAEGNAQVDQDTAAFIMWCRYFITGVLDWSLKSKRYGMDNCIQDDGSVLAVL</sequence>
<dbReference type="GO" id="GO:0008299">
    <property type="term" value="P:isoprenoid biosynthetic process"/>
    <property type="evidence" value="ECO:0007669"/>
    <property type="project" value="UniProtKB-ARBA"/>
</dbReference>
<dbReference type="GO" id="GO:0046872">
    <property type="term" value="F:metal ion binding"/>
    <property type="evidence" value="ECO:0007669"/>
    <property type="project" value="UniProtKB-KW"/>
</dbReference>
<name>A0A8K0WUZ6_9HYPO</name>
<dbReference type="OrthoDB" id="2861623at2759"/>
<keyword evidence="7" id="KW-1185">Reference proteome</keyword>
<dbReference type="GO" id="GO:0010333">
    <property type="term" value="F:terpene synthase activity"/>
    <property type="evidence" value="ECO:0007669"/>
    <property type="project" value="InterPro"/>
</dbReference>
<comment type="caution">
    <text evidence="6">The sequence shown here is derived from an EMBL/GenBank/DDBJ whole genome shotgun (WGS) entry which is preliminary data.</text>
</comment>
<dbReference type="EC" id="4.2.3.-" evidence="4"/>
<keyword evidence="3 4" id="KW-0460">Magnesium</keyword>
<organism evidence="6 7">
    <name type="scientific">Stachybotrys elegans</name>
    <dbReference type="NCBI Taxonomy" id="80388"/>
    <lineage>
        <taxon>Eukaryota</taxon>
        <taxon>Fungi</taxon>
        <taxon>Dikarya</taxon>
        <taxon>Ascomycota</taxon>
        <taxon>Pezizomycotina</taxon>
        <taxon>Sordariomycetes</taxon>
        <taxon>Hypocreomycetidae</taxon>
        <taxon>Hypocreales</taxon>
        <taxon>Stachybotryaceae</taxon>
        <taxon>Stachybotrys</taxon>
    </lineage>
</organism>
<dbReference type="Pfam" id="PF19086">
    <property type="entry name" value="Terpene_syn_C_2"/>
    <property type="match status" value="1"/>
</dbReference>
<gene>
    <name evidence="6" type="ORF">B0I35DRAFT_475781</name>
</gene>
<dbReference type="PANTHER" id="PTHR35201">
    <property type="entry name" value="TERPENE SYNTHASE"/>
    <property type="match status" value="1"/>
</dbReference>
<keyword evidence="4" id="KW-0456">Lyase</keyword>
<keyword evidence="4" id="KW-0479">Metal-binding</keyword>
<reference evidence="6" key="1">
    <citation type="journal article" date="2021" name="Nat. Commun.">
        <title>Genetic determinants of endophytism in the Arabidopsis root mycobiome.</title>
        <authorList>
            <person name="Mesny F."/>
            <person name="Miyauchi S."/>
            <person name="Thiergart T."/>
            <person name="Pickel B."/>
            <person name="Atanasova L."/>
            <person name="Karlsson M."/>
            <person name="Huettel B."/>
            <person name="Barry K.W."/>
            <person name="Haridas S."/>
            <person name="Chen C."/>
            <person name="Bauer D."/>
            <person name="Andreopoulos W."/>
            <person name="Pangilinan J."/>
            <person name="LaButti K."/>
            <person name="Riley R."/>
            <person name="Lipzen A."/>
            <person name="Clum A."/>
            <person name="Drula E."/>
            <person name="Henrissat B."/>
            <person name="Kohler A."/>
            <person name="Grigoriev I.V."/>
            <person name="Martin F.M."/>
            <person name="Hacquard S."/>
        </authorList>
    </citation>
    <scope>NUCLEOTIDE SEQUENCE</scope>
    <source>
        <strain evidence="6">MPI-CAGE-CH-0235</strain>
    </source>
</reference>
<dbReference type="EMBL" id="JAGPNK010000003">
    <property type="protein sequence ID" value="KAH7324543.1"/>
    <property type="molecule type" value="Genomic_DNA"/>
</dbReference>
<comment type="cofactor">
    <cofactor evidence="1 4">
        <name>Mg(2+)</name>
        <dbReference type="ChEBI" id="CHEBI:18420"/>
    </cofactor>
</comment>